<feature type="region of interest" description="Disordered" evidence="2">
    <location>
        <begin position="262"/>
        <end position="287"/>
    </location>
</feature>
<dbReference type="GO" id="GO:0000785">
    <property type="term" value="C:chromatin"/>
    <property type="evidence" value="ECO:0007669"/>
    <property type="project" value="TreeGrafter"/>
</dbReference>
<dbReference type="VEuPathDB" id="VectorBase:HLOH_049587"/>
<feature type="region of interest" description="Disordered" evidence="2">
    <location>
        <begin position="149"/>
        <end position="183"/>
    </location>
</feature>
<comment type="similarity">
    <text evidence="1">Belongs to the N-CoR nuclear receptor corepressors family.</text>
</comment>
<dbReference type="InterPro" id="IPR051571">
    <property type="entry name" value="N-CoR_corepressor"/>
</dbReference>
<keyword evidence="4" id="KW-1185">Reference proteome</keyword>
<comment type="caution">
    <text evidence="3">The sequence shown here is derived from an EMBL/GenBank/DDBJ whole genome shotgun (WGS) entry which is preliminary data.</text>
</comment>
<dbReference type="GO" id="GO:0006357">
    <property type="term" value="P:regulation of transcription by RNA polymerase II"/>
    <property type="evidence" value="ECO:0007669"/>
    <property type="project" value="TreeGrafter"/>
</dbReference>
<dbReference type="Gene3D" id="1.10.10.60">
    <property type="entry name" value="Homeodomain-like"/>
    <property type="match status" value="1"/>
</dbReference>
<protein>
    <submittedName>
        <fullName evidence="3">Uncharacterized protein</fullName>
    </submittedName>
</protein>
<feature type="compositionally biased region" description="Basic and acidic residues" evidence="2">
    <location>
        <begin position="149"/>
        <end position="160"/>
    </location>
</feature>
<organism evidence="3 4">
    <name type="scientific">Haemaphysalis longicornis</name>
    <name type="common">Bush tick</name>
    <dbReference type="NCBI Taxonomy" id="44386"/>
    <lineage>
        <taxon>Eukaryota</taxon>
        <taxon>Metazoa</taxon>
        <taxon>Ecdysozoa</taxon>
        <taxon>Arthropoda</taxon>
        <taxon>Chelicerata</taxon>
        <taxon>Arachnida</taxon>
        <taxon>Acari</taxon>
        <taxon>Parasitiformes</taxon>
        <taxon>Ixodida</taxon>
        <taxon>Ixodoidea</taxon>
        <taxon>Ixodidae</taxon>
        <taxon>Haemaphysalinae</taxon>
        <taxon>Haemaphysalis</taxon>
    </lineage>
</organism>
<proteinExistence type="inferred from homology"/>
<sequence>MEVGEPHGESQREAMFSALPVEDGWRLLPECSPGDDLGDATKRQDVGTDHVELHTSQLSMRQPELEASEDFAGNGEDIQETPAVNPGGIARVIYAENKKKPRLAQAVFDNLGPKLMEPLYCQPSDTALHTENKKEYKELRKKLMLHFERRAQEGRSRADPSPDTPKQPTRASPNETGQKGNSAYWKVTEQKQRQFSEEQQFPVLKKKRQEYQRLPKAGQRECMGAGMQVIIGLHQPEKKCAKRNCAIIPPLLTDQAEAPVPRRLRTSGSGPVGGAETEPPDHVWDDRERKISRENFIENLKQFGVTASYLDKKSVADCIHYCYLSKKRENYKQFMCKPRA</sequence>
<accession>A0A9J6GL29</accession>
<dbReference type="Proteomes" id="UP000821853">
    <property type="component" value="Chromosome 5"/>
</dbReference>
<feature type="compositionally biased region" description="Polar residues" evidence="2">
    <location>
        <begin position="164"/>
        <end position="181"/>
    </location>
</feature>
<dbReference type="OrthoDB" id="10258692at2759"/>
<evidence type="ECO:0000313" key="4">
    <source>
        <dbReference type="Proteomes" id="UP000821853"/>
    </source>
</evidence>
<evidence type="ECO:0000313" key="3">
    <source>
        <dbReference type="EMBL" id="KAH9375617.1"/>
    </source>
</evidence>
<evidence type="ECO:0000256" key="1">
    <source>
        <dbReference type="ARBA" id="ARBA00010097"/>
    </source>
</evidence>
<dbReference type="EMBL" id="JABSTR010000007">
    <property type="protein sequence ID" value="KAH9375617.1"/>
    <property type="molecule type" value="Genomic_DNA"/>
</dbReference>
<reference evidence="3 4" key="1">
    <citation type="journal article" date="2020" name="Cell">
        <title>Large-Scale Comparative Analyses of Tick Genomes Elucidate Their Genetic Diversity and Vector Capacities.</title>
        <authorList>
            <consortium name="Tick Genome and Microbiome Consortium (TIGMIC)"/>
            <person name="Jia N."/>
            <person name="Wang J."/>
            <person name="Shi W."/>
            <person name="Du L."/>
            <person name="Sun Y."/>
            <person name="Zhan W."/>
            <person name="Jiang J.F."/>
            <person name="Wang Q."/>
            <person name="Zhang B."/>
            <person name="Ji P."/>
            <person name="Bell-Sakyi L."/>
            <person name="Cui X.M."/>
            <person name="Yuan T.T."/>
            <person name="Jiang B.G."/>
            <person name="Yang W.F."/>
            <person name="Lam T.T."/>
            <person name="Chang Q.C."/>
            <person name="Ding S.J."/>
            <person name="Wang X.J."/>
            <person name="Zhu J.G."/>
            <person name="Ruan X.D."/>
            <person name="Zhao L."/>
            <person name="Wei J.T."/>
            <person name="Ye R.Z."/>
            <person name="Que T.C."/>
            <person name="Du C.H."/>
            <person name="Zhou Y.H."/>
            <person name="Cheng J.X."/>
            <person name="Dai P.F."/>
            <person name="Guo W.B."/>
            <person name="Han X.H."/>
            <person name="Huang E.J."/>
            <person name="Li L.F."/>
            <person name="Wei W."/>
            <person name="Gao Y.C."/>
            <person name="Liu J.Z."/>
            <person name="Shao H.Z."/>
            <person name="Wang X."/>
            <person name="Wang C.C."/>
            <person name="Yang T.C."/>
            <person name="Huo Q.B."/>
            <person name="Li W."/>
            <person name="Chen H.Y."/>
            <person name="Chen S.E."/>
            <person name="Zhou L.G."/>
            <person name="Ni X.B."/>
            <person name="Tian J.H."/>
            <person name="Sheng Y."/>
            <person name="Liu T."/>
            <person name="Pan Y.S."/>
            <person name="Xia L.Y."/>
            <person name="Li J."/>
            <person name="Zhao F."/>
            <person name="Cao W.C."/>
        </authorList>
    </citation>
    <scope>NUCLEOTIDE SEQUENCE [LARGE SCALE GENOMIC DNA]</scope>
    <source>
        <strain evidence="3">HaeL-2018</strain>
    </source>
</reference>
<name>A0A9J6GL29_HAELO</name>
<dbReference type="PANTHER" id="PTHR13992">
    <property type="entry name" value="NUCLEAR RECEPTOR CO-REPRESSOR RELATED NCOR"/>
    <property type="match status" value="1"/>
</dbReference>
<evidence type="ECO:0000256" key="2">
    <source>
        <dbReference type="SAM" id="MobiDB-lite"/>
    </source>
</evidence>
<dbReference type="AlphaFoldDB" id="A0A9J6GL29"/>
<dbReference type="PANTHER" id="PTHR13992:SF39">
    <property type="entry name" value="SMRTER, ISOFORM G"/>
    <property type="match status" value="1"/>
</dbReference>
<gene>
    <name evidence="3" type="ORF">HPB48_016048</name>
</gene>